<keyword evidence="8 9" id="KW-0472">Membrane</keyword>
<dbReference type="EMBL" id="FQYR01000004">
    <property type="protein sequence ID" value="SHJ66440.1"/>
    <property type="molecule type" value="Genomic_DNA"/>
</dbReference>
<feature type="transmembrane region" description="Helical" evidence="9">
    <location>
        <begin position="518"/>
        <end position="536"/>
    </location>
</feature>
<dbReference type="GO" id="GO:0065002">
    <property type="term" value="P:intracellular protein transmembrane transport"/>
    <property type="evidence" value="ECO:0007669"/>
    <property type="project" value="UniProtKB-UniRule"/>
</dbReference>
<dbReference type="GO" id="GO:0043952">
    <property type="term" value="P:protein transport by the Sec complex"/>
    <property type="evidence" value="ECO:0007669"/>
    <property type="project" value="UniProtKB-UniRule"/>
</dbReference>
<feature type="domain" description="Protein export membrane protein SecD/SecF C-terminal" evidence="11">
    <location>
        <begin position="634"/>
        <end position="808"/>
    </location>
</feature>
<feature type="transmembrane region" description="Helical" evidence="9">
    <location>
        <begin position="340"/>
        <end position="359"/>
    </location>
</feature>
<dbReference type="InParanoid" id="A0A1M6L5G2"/>
<dbReference type="Pfam" id="PF02355">
    <property type="entry name" value="SecD_SecF_C"/>
    <property type="match status" value="2"/>
</dbReference>
<evidence type="ECO:0000259" key="12">
    <source>
        <dbReference type="Pfam" id="PF21760"/>
    </source>
</evidence>
<name>A0A1M6L5G2_9BACT</name>
<gene>
    <name evidence="9" type="primary">secD</name>
    <name evidence="10" type="synonym">secF</name>
    <name evidence="13" type="ORF">SAMN02745181_2298</name>
</gene>
<dbReference type="InterPro" id="IPR055344">
    <property type="entry name" value="SecD_SecF_C_bact"/>
</dbReference>
<comment type="function">
    <text evidence="9">Part of the Sec protein translocase complex. Interacts with the SecYEG preprotein conducting channel. SecDF uses the proton motive force (PMF) to complete protein translocation after the ATP-dependent function of SecA.</text>
</comment>
<dbReference type="InterPro" id="IPR048631">
    <property type="entry name" value="SecD_1st"/>
</dbReference>
<protein>
    <recommendedName>
        <fullName evidence="9 10">Multifunctional fusion protein</fullName>
    </recommendedName>
    <domain>
        <recommendedName>
            <fullName evidence="9">Protein translocase subunit SecD</fullName>
        </recommendedName>
    </domain>
    <domain>
        <recommendedName>
            <fullName evidence="10">Protein-export membrane protein SecF</fullName>
        </recommendedName>
    </domain>
</protein>
<feature type="transmembrane region" description="Helical" evidence="9">
    <location>
        <begin position="652"/>
        <end position="673"/>
    </location>
</feature>
<comment type="subunit">
    <text evidence="9">Forms a complex with SecF. Part of the essential Sec protein translocation apparatus which comprises SecA, SecYEG and auxiliary proteins SecDF. Other proteins may also be involved.</text>
</comment>
<dbReference type="PANTHER" id="PTHR30081">
    <property type="entry name" value="PROTEIN-EXPORT MEMBRANE PROTEIN SEC"/>
    <property type="match status" value="1"/>
</dbReference>
<dbReference type="PRINTS" id="PR01755">
    <property type="entry name" value="SECFTRNLCASE"/>
</dbReference>
<dbReference type="OrthoDB" id="9805019at2"/>
<dbReference type="NCBIfam" id="TIGR00966">
    <property type="entry name" value="transloc_SecF"/>
    <property type="match status" value="1"/>
</dbReference>
<dbReference type="GO" id="GO:0015450">
    <property type="term" value="F:protein-transporting ATPase activity"/>
    <property type="evidence" value="ECO:0007669"/>
    <property type="project" value="InterPro"/>
</dbReference>
<dbReference type="GO" id="GO:0006605">
    <property type="term" value="P:protein targeting"/>
    <property type="evidence" value="ECO:0007669"/>
    <property type="project" value="UniProtKB-UniRule"/>
</dbReference>
<keyword evidence="14" id="KW-1185">Reference proteome</keyword>
<dbReference type="Gene3D" id="3.30.70.3400">
    <property type="match status" value="1"/>
</dbReference>
<keyword evidence="5 9" id="KW-0653">Protein transport</keyword>
<evidence type="ECO:0000256" key="1">
    <source>
        <dbReference type="ARBA" id="ARBA00004651"/>
    </source>
</evidence>
<dbReference type="InterPro" id="IPR048634">
    <property type="entry name" value="SecD_SecF_C"/>
</dbReference>
<organism evidence="13 14">
    <name type="scientific">Rubritalea squalenifaciens DSM 18772</name>
    <dbReference type="NCBI Taxonomy" id="1123071"/>
    <lineage>
        <taxon>Bacteria</taxon>
        <taxon>Pseudomonadati</taxon>
        <taxon>Verrucomicrobiota</taxon>
        <taxon>Verrucomicrobiia</taxon>
        <taxon>Verrucomicrobiales</taxon>
        <taxon>Rubritaleaceae</taxon>
        <taxon>Rubritalea</taxon>
    </lineage>
</organism>
<feature type="transmembrane region" description="Helical" evidence="9">
    <location>
        <begin position="680"/>
        <end position="701"/>
    </location>
</feature>
<comment type="caution">
    <text evidence="9">Lacks conserved residue(s) required for the propagation of feature annotation.</text>
</comment>
<keyword evidence="2 9" id="KW-0813">Transport</keyword>
<dbReference type="FunFam" id="1.20.1640.10:FF:000004">
    <property type="entry name" value="Protein translocase subunit SecD"/>
    <property type="match status" value="1"/>
</dbReference>
<proteinExistence type="inferred from homology"/>
<evidence type="ECO:0000256" key="9">
    <source>
        <dbReference type="HAMAP-Rule" id="MF_01463"/>
    </source>
</evidence>
<feature type="domain" description="Protein export membrane protein SecD/SecF C-terminal" evidence="11">
    <location>
        <begin position="312"/>
        <end position="490"/>
    </location>
</feature>
<dbReference type="HAMAP" id="MF_01464_B">
    <property type="entry name" value="SecF_B"/>
    <property type="match status" value="1"/>
</dbReference>
<evidence type="ECO:0000256" key="8">
    <source>
        <dbReference type="ARBA" id="ARBA00023136"/>
    </source>
</evidence>
<evidence type="ECO:0000256" key="3">
    <source>
        <dbReference type="ARBA" id="ARBA00022475"/>
    </source>
</evidence>
<comment type="subcellular location">
    <subcellularLocation>
        <location evidence="1 9">Cell membrane</location>
        <topology evidence="1 9">Multi-pass membrane protein</topology>
    </subcellularLocation>
</comment>
<comment type="similarity">
    <text evidence="9">Belongs to the SecD/SecF family. SecD subfamily.</text>
</comment>
<feature type="transmembrane region" description="Helical" evidence="9">
    <location>
        <begin position="707"/>
        <end position="728"/>
    </location>
</feature>
<dbReference type="InterPro" id="IPR022645">
    <property type="entry name" value="SecD/SecF_bac"/>
</dbReference>
<sequence>MINSLAAGTGSDTTMVLFSGVSLLILLFWYLATEKEKVKRNVGTVIVTAITVLSLFAIISPKNLYLVATGEKTFKEANNLQAGIEIVGGTSFIIEVKENKVFNEETGQEETVEITPEAMDTAKTILENRLNESGTLDAPVTIQGNRIEIQIPKISTAEADRLKELLTTTAKLTLHKRHDQHNPILAKQVFDKEEIVPGARAFPYTQKDPKTGEEFTTYVLVERRAALGGKDIARATPNYATNTEVQITLTSEGTTKMEDFTSSLQRGQDHIVSILDGQVMNDAVLNADILSKVFVISGLDNLEECERLAKALANPMENEIEVIDERSVSATLGEATVKQGINAGIAGLLITILFVILYYRYSGIIALVGLVMNIIVLFGAMALFGASFTLPGIAGIILTIGVAVDANVLIYERLREELAKGKSVRAAISAAYDKAFSAIFDANITTLLTALILFWKATGSVKGFAVTLTIGILGTLIAALLCTRVLFWWSSDTGALKKVKFLNLIPERYIDFLGKRKIAFSLSAVLIVGGIGSLALKGKEDLGIDFVGGEITRFEVPEGVTITQTEVDAIINNVETEKNVSSQIETVTGQGSNIAIKSSREDSEIVKQAIRANLPGFDEEVQIEDKNSGKMVEDYKIPSSTTSVSPTLGGEFLANAIWALAFGIFAVLIYITLRFEFSFAVGAFLALVHDILISLGILVIFKQELSLIHVGAFLTIAGYSINDTIVVFDRIREDLQTKRGEIRDVMNNAISATLSRTIITSMTTFMAVLVLFIFGGSSLKAFSLAIMLGVIVGTYSSIFIASPIVYIFSKIRGINLRRELLDANLEAEVNPAGRK</sequence>
<dbReference type="STRING" id="1123071.SAMN02745181_2298"/>
<keyword evidence="3 9" id="KW-1003">Cell membrane</keyword>
<evidence type="ECO:0000256" key="10">
    <source>
        <dbReference type="HAMAP-Rule" id="MF_01464"/>
    </source>
</evidence>
<evidence type="ECO:0000256" key="7">
    <source>
        <dbReference type="ARBA" id="ARBA00023010"/>
    </source>
</evidence>
<feature type="transmembrane region" description="Helical" evidence="9">
    <location>
        <begin position="392"/>
        <end position="414"/>
    </location>
</feature>
<evidence type="ECO:0000256" key="6">
    <source>
        <dbReference type="ARBA" id="ARBA00022989"/>
    </source>
</evidence>
<dbReference type="NCBIfam" id="TIGR01129">
    <property type="entry name" value="secD"/>
    <property type="match status" value="1"/>
</dbReference>
<evidence type="ECO:0000259" key="11">
    <source>
        <dbReference type="Pfam" id="PF02355"/>
    </source>
</evidence>
<dbReference type="Pfam" id="PF21760">
    <property type="entry name" value="SecD_1st"/>
    <property type="match status" value="1"/>
</dbReference>
<accession>A0A1M6L5G2</accession>
<dbReference type="RefSeq" id="WP_143183900.1">
    <property type="nucleotide sequence ID" value="NZ_FQYR01000004.1"/>
</dbReference>
<dbReference type="NCBIfam" id="TIGR00916">
    <property type="entry name" value="2A0604s01"/>
    <property type="match status" value="2"/>
</dbReference>
<evidence type="ECO:0000313" key="14">
    <source>
        <dbReference type="Proteomes" id="UP000184510"/>
    </source>
</evidence>
<dbReference type="Gene3D" id="3.30.1360.200">
    <property type="match status" value="1"/>
</dbReference>
<dbReference type="Proteomes" id="UP000184510">
    <property type="component" value="Unassembled WGS sequence"/>
</dbReference>
<feature type="transmembrane region" description="Helical" evidence="9">
    <location>
        <begin position="463"/>
        <end position="489"/>
    </location>
</feature>
<evidence type="ECO:0000256" key="2">
    <source>
        <dbReference type="ARBA" id="ARBA00022448"/>
    </source>
</evidence>
<dbReference type="Gene3D" id="1.20.1640.10">
    <property type="entry name" value="Multidrug efflux transporter AcrB transmembrane domain"/>
    <property type="match status" value="2"/>
</dbReference>
<keyword evidence="6 9" id="KW-1133">Transmembrane helix</keyword>
<keyword evidence="7 9" id="KW-0811">Translocation</keyword>
<feature type="transmembrane region" description="Helical" evidence="9">
    <location>
        <begin position="435"/>
        <end position="457"/>
    </location>
</feature>
<feature type="transmembrane region" description="Helical" evidence="9">
    <location>
        <begin position="15"/>
        <end position="32"/>
    </location>
</feature>
<keyword evidence="4 9" id="KW-0812">Transmembrane</keyword>
<feature type="transmembrane region" description="Helical" evidence="9">
    <location>
        <begin position="749"/>
        <end position="775"/>
    </location>
</feature>
<dbReference type="InterPro" id="IPR005791">
    <property type="entry name" value="SecD"/>
</dbReference>
<feature type="domain" description="Protein translocase subunit SecDF P1" evidence="12">
    <location>
        <begin position="119"/>
        <end position="177"/>
    </location>
</feature>
<feature type="transmembrane region" description="Helical" evidence="9">
    <location>
        <begin position="41"/>
        <end position="59"/>
    </location>
</feature>
<reference evidence="13 14" key="1">
    <citation type="submission" date="2016-11" db="EMBL/GenBank/DDBJ databases">
        <authorList>
            <person name="Jaros S."/>
            <person name="Januszkiewicz K."/>
            <person name="Wedrychowicz H."/>
        </authorList>
    </citation>
    <scope>NUCLEOTIDE SEQUENCE [LARGE SCALE GENOMIC DNA]</scope>
    <source>
        <strain evidence="13 14">DSM 18772</strain>
    </source>
</reference>
<evidence type="ECO:0000256" key="4">
    <source>
        <dbReference type="ARBA" id="ARBA00022692"/>
    </source>
</evidence>
<feature type="transmembrane region" description="Helical" evidence="9">
    <location>
        <begin position="364"/>
        <end position="386"/>
    </location>
</feature>
<comment type="subunit">
    <text evidence="10">Forms a complex with SecD. Part of the essential Sec protein translocation apparatus which comprises SecA, SecYEG and auxiliary proteins SecDF. Other proteins may also be involved.</text>
</comment>
<dbReference type="GO" id="GO:0005886">
    <property type="term" value="C:plasma membrane"/>
    <property type="evidence" value="ECO:0007669"/>
    <property type="project" value="UniProtKB-SubCell"/>
</dbReference>
<dbReference type="InterPro" id="IPR005665">
    <property type="entry name" value="SecF_bac"/>
</dbReference>
<dbReference type="PANTHER" id="PTHR30081:SF1">
    <property type="entry name" value="PROTEIN TRANSLOCASE SUBUNIT SECD"/>
    <property type="match status" value="1"/>
</dbReference>
<dbReference type="InterPro" id="IPR022813">
    <property type="entry name" value="SecD/SecF_arch_bac"/>
</dbReference>
<dbReference type="AlphaFoldDB" id="A0A1M6L5G2"/>
<evidence type="ECO:0000256" key="5">
    <source>
        <dbReference type="ARBA" id="ARBA00022927"/>
    </source>
</evidence>
<dbReference type="SUPFAM" id="SSF82866">
    <property type="entry name" value="Multidrug efflux transporter AcrB transmembrane domain"/>
    <property type="match status" value="2"/>
</dbReference>
<dbReference type="HAMAP" id="MF_01463_B">
    <property type="entry name" value="SecD_B"/>
    <property type="match status" value="1"/>
</dbReference>
<comment type="similarity">
    <text evidence="10">Belongs to the SecD/SecF family. SecF subfamily.</text>
</comment>
<feature type="transmembrane region" description="Helical" evidence="9">
    <location>
        <begin position="781"/>
        <end position="808"/>
    </location>
</feature>
<evidence type="ECO:0000313" key="13">
    <source>
        <dbReference type="EMBL" id="SHJ66440.1"/>
    </source>
</evidence>